<protein>
    <submittedName>
        <fullName evidence="2">Uncharacterized protein</fullName>
    </submittedName>
</protein>
<dbReference type="Proteomes" id="UP000887578">
    <property type="component" value="Unplaced"/>
</dbReference>
<dbReference type="AlphaFoldDB" id="A0A914QVY7"/>
<sequence>MRQLESYRKPSAPFNIDSDEDVKVNGNLIKEKEIVSDVPIDIDSSDSEAPIVIASRESDVSLEEKVKSSFAAGDSCIKIDDSYDEILKGITFFGFLRHFYHLH</sequence>
<evidence type="ECO:0000313" key="1">
    <source>
        <dbReference type="Proteomes" id="UP000887578"/>
    </source>
</evidence>
<reference evidence="2" key="1">
    <citation type="submission" date="2022-11" db="UniProtKB">
        <authorList>
            <consortium name="WormBaseParasite"/>
        </authorList>
    </citation>
    <scope>IDENTIFICATION</scope>
</reference>
<dbReference type="WBParaSite" id="PDA_v2.g6001.t1">
    <property type="protein sequence ID" value="PDA_v2.g6001.t1"/>
    <property type="gene ID" value="PDA_v2.g6001"/>
</dbReference>
<organism evidence="1 2">
    <name type="scientific">Panagrolaimus davidi</name>
    <dbReference type="NCBI Taxonomy" id="227884"/>
    <lineage>
        <taxon>Eukaryota</taxon>
        <taxon>Metazoa</taxon>
        <taxon>Ecdysozoa</taxon>
        <taxon>Nematoda</taxon>
        <taxon>Chromadorea</taxon>
        <taxon>Rhabditida</taxon>
        <taxon>Tylenchina</taxon>
        <taxon>Panagrolaimomorpha</taxon>
        <taxon>Panagrolaimoidea</taxon>
        <taxon>Panagrolaimidae</taxon>
        <taxon>Panagrolaimus</taxon>
    </lineage>
</organism>
<name>A0A914QVY7_9BILA</name>
<proteinExistence type="predicted"/>
<keyword evidence="1" id="KW-1185">Reference proteome</keyword>
<accession>A0A914QVY7</accession>
<evidence type="ECO:0000313" key="2">
    <source>
        <dbReference type="WBParaSite" id="PDA_v2.g6001.t1"/>
    </source>
</evidence>